<protein>
    <submittedName>
        <fullName evidence="2">WD40-repeat-containing domain protein</fullName>
    </submittedName>
</protein>
<name>A0AAN6N1R9_9PEZI</name>
<dbReference type="SUPFAM" id="SSF50978">
    <property type="entry name" value="WD40 repeat-like"/>
    <property type="match status" value="1"/>
</dbReference>
<dbReference type="Gene3D" id="2.130.10.10">
    <property type="entry name" value="YVTN repeat-like/Quinoprotein amine dehydrogenase"/>
    <property type="match status" value="2"/>
</dbReference>
<dbReference type="InterPro" id="IPR015943">
    <property type="entry name" value="WD40/YVTN_repeat-like_dom_sf"/>
</dbReference>
<dbReference type="PROSITE" id="PS50082">
    <property type="entry name" value="WD_REPEATS_2"/>
    <property type="match status" value="1"/>
</dbReference>
<feature type="non-terminal residue" evidence="2">
    <location>
        <position position="1"/>
    </location>
</feature>
<gene>
    <name evidence="2" type="ORF">QBC46DRAFT_345844</name>
</gene>
<organism evidence="2 3">
    <name type="scientific">Diplogelasinospora grovesii</name>
    <dbReference type="NCBI Taxonomy" id="303347"/>
    <lineage>
        <taxon>Eukaryota</taxon>
        <taxon>Fungi</taxon>
        <taxon>Dikarya</taxon>
        <taxon>Ascomycota</taxon>
        <taxon>Pezizomycotina</taxon>
        <taxon>Sordariomycetes</taxon>
        <taxon>Sordariomycetidae</taxon>
        <taxon>Sordariales</taxon>
        <taxon>Diplogelasinosporaceae</taxon>
        <taxon>Diplogelasinospora</taxon>
    </lineage>
</organism>
<dbReference type="InterPro" id="IPR001680">
    <property type="entry name" value="WD40_rpt"/>
</dbReference>
<reference evidence="3" key="1">
    <citation type="journal article" date="2023" name="Mol. Phylogenet. Evol.">
        <title>Genome-scale phylogeny and comparative genomics of the fungal order Sordariales.</title>
        <authorList>
            <person name="Hensen N."/>
            <person name="Bonometti L."/>
            <person name="Westerberg I."/>
            <person name="Brannstrom I.O."/>
            <person name="Guillou S."/>
            <person name="Cros-Aarteil S."/>
            <person name="Calhoun S."/>
            <person name="Haridas S."/>
            <person name="Kuo A."/>
            <person name="Mondo S."/>
            <person name="Pangilinan J."/>
            <person name="Riley R."/>
            <person name="LaButti K."/>
            <person name="Andreopoulos B."/>
            <person name="Lipzen A."/>
            <person name="Chen C."/>
            <person name="Yan M."/>
            <person name="Daum C."/>
            <person name="Ng V."/>
            <person name="Clum A."/>
            <person name="Steindorff A."/>
            <person name="Ohm R.A."/>
            <person name="Martin F."/>
            <person name="Silar P."/>
            <person name="Natvig D.O."/>
            <person name="Lalanne C."/>
            <person name="Gautier V."/>
            <person name="Ament-Velasquez S.L."/>
            <person name="Kruys A."/>
            <person name="Hutchinson M.I."/>
            <person name="Powell A.J."/>
            <person name="Barry K."/>
            <person name="Miller A.N."/>
            <person name="Grigoriev I.V."/>
            <person name="Debuchy R."/>
            <person name="Gladieux P."/>
            <person name="Hiltunen Thoren M."/>
            <person name="Johannesson H."/>
        </authorList>
    </citation>
    <scope>NUCLEOTIDE SEQUENCE [LARGE SCALE GENOMIC DNA]</scope>
    <source>
        <strain evidence="3">CBS 340.73</strain>
    </source>
</reference>
<proteinExistence type="predicted"/>
<keyword evidence="1" id="KW-0853">WD repeat</keyword>
<dbReference type="Pfam" id="PF00400">
    <property type="entry name" value="WD40"/>
    <property type="match status" value="1"/>
</dbReference>
<evidence type="ECO:0000313" key="2">
    <source>
        <dbReference type="EMBL" id="KAK3936233.1"/>
    </source>
</evidence>
<dbReference type="InterPro" id="IPR036322">
    <property type="entry name" value="WD40_repeat_dom_sf"/>
</dbReference>
<sequence length="374" mass="40918">RASLDTAKATSGRVITAAYNREPIFRFATSSSDGSVRVWNFAYFSIIYRLSSENLVTRLTFSPDSGRFYDLRGGSINAWESNSLTRFLESEENISDTNSEDQSFTAVSRHSESRVEHFESVATTAPAPNGSHYCVGYEDGTVVLFQKGKTEGVGFAQFYNFLDVTHTKWSADGNYVAVADLAGDIQVKRLCRNDHTATEIASQPTPQVDIEDGNIEEIIFSLDYALLFVSTRRKLLVFSVKDGTVQSSSDAEPGSHRRWLSHPTKQNVILAFGPADVLAYTWNGLEKISSSFYYELQQPGLGIPTPCDAAQAPATVLAQLSVTADYHSESTVTNVIATQDDKHVLLNVKTVSHDSGASQQILVFPIAGLEIGGS</sequence>
<comment type="caution">
    <text evidence="2">The sequence shown here is derived from an EMBL/GenBank/DDBJ whole genome shotgun (WGS) entry which is preliminary data.</text>
</comment>
<evidence type="ECO:0000256" key="1">
    <source>
        <dbReference type="PROSITE-ProRule" id="PRU00221"/>
    </source>
</evidence>
<dbReference type="AlphaFoldDB" id="A0AAN6N1R9"/>
<evidence type="ECO:0000313" key="3">
    <source>
        <dbReference type="Proteomes" id="UP001303473"/>
    </source>
</evidence>
<keyword evidence="3" id="KW-1185">Reference proteome</keyword>
<dbReference type="EMBL" id="MU853891">
    <property type="protein sequence ID" value="KAK3936233.1"/>
    <property type="molecule type" value="Genomic_DNA"/>
</dbReference>
<feature type="repeat" description="WD" evidence="1">
    <location>
        <begin position="27"/>
        <end position="40"/>
    </location>
</feature>
<dbReference type="Proteomes" id="UP001303473">
    <property type="component" value="Unassembled WGS sequence"/>
</dbReference>
<accession>A0AAN6N1R9</accession>